<comment type="similarity">
    <text evidence="1 6">Belongs to the peptidase M42 family.</text>
</comment>
<feature type="binding site" evidence="8">
    <location>
        <position position="178"/>
    </location>
    <ligand>
        <name>Zn(2+)</name>
        <dbReference type="ChEBI" id="CHEBI:29105"/>
        <label>2</label>
    </ligand>
</feature>
<evidence type="ECO:0000313" key="9">
    <source>
        <dbReference type="EMBL" id="GAP14532.1"/>
    </source>
</evidence>
<dbReference type="PANTHER" id="PTHR32481:SF0">
    <property type="entry name" value="AMINOPEPTIDASE YPDE-RELATED"/>
    <property type="match status" value="1"/>
</dbReference>
<protein>
    <submittedName>
        <fullName evidence="9">Cellulase M</fullName>
    </submittedName>
</protein>
<sequence>MDATVQLLKNLTEAHGVPGYETPVREIVRKYFEPLGEVSKDGIGSLICRQDGSAANPRVMLAGHMDEIGFMVKQITKEGYIKFIPLGGWFDQVLLGQRVIIKTRQGDVVGVIGVKPPHLLSAAEKAKVVEKKDMYIDIGAVNLEEVEAAGVRAGDPIVPRSDFVELATGKTYLSKAFDDRVGVALVISVLEALKSVRHDNTIFGVSTVMEEVGIRGANTSVEAVDPDVAIVLEADIAGDVPGVTPEECSVKLGKGPSILLYDARMIPNLKLRDLVMDTARELNIPLQTSTIEGGATDGGVIHLHKTGVPTIVLAVPARHIHSHSSILHRDDFEAAVKLLTALIPRLDAAAVASFTE</sequence>
<comment type="cofactor">
    <cofactor evidence="8">
        <name>a divalent metal cation</name>
        <dbReference type="ChEBI" id="CHEBI:60240"/>
    </cofactor>
    <text evidence="8">Binds 2 divalent metal cations per subunit.</text>
</comment>
<reference evidence="9" key="1">
    <citation type="submission" date="2015-07" db="EMBL/GenBank/DDBJ databases">
        <title>Draft Genome Sequences of Anaerolinea thermolimosa IMO-1, Bellilinea caldifistulae GOMI-1, Leptolinea tardivitalis YMTK-2, Levilinea saccharolytica KIBI-1,Longilinea arvoryzae KOME-1, Previously Described as Members of the Anaerolineaceae (Chloroflexi).</title>
        <authorList>
            <person name="Sekiguchi Y."/>
            <person name="Ohashi A."/>
            <person name="Matsuura N."/>
            <person name="Tourlousse M.D."/>
        </authorList>
    </citation>
    <scope>NUCLEOTIDE SEQUENCE [LARGE SCALE GENOMIC DNA]</scope>
    <source>
        <strain evidence="9">KOME-1</strain>
    </source>
</reference>
<evidence type="ECO:0000256" key="5">
    <source>
        <dbReference type="ARBA" id="ARBA00022801"/>
    </source>
</evidence>
<keyword evidence="2" id="KW-0031">Aminopeptidase</keyword>
<dbReference type="Gene3D" id="2.40.30.40">
    <property type="entry name" value="Peptidase M42, domain 2"/>
    <property type="match status" value="1"/>
</dbReference>
<dbReference type="Proteomes" id="UP000055060">
    <property type="component" value="Unassembled WGS sequence"/>
</dbReference>
<feature type="active site" description="Proton acceptor" evidence="7">
    <location>
        <position position="210"/>
    </location>
</feature>
<dbReference type="InterPro" id="IPR051464">
    <property type="entry name" value="Peptidase_M42_aminopept"/>
</dbReference>
<proteinExistence type="inferred from homology"/>
<dbReference type="GO" id="GO:0004177">
    <property type="term" value="F:aminopeptidase activity"/>
    <property type="evidence" value="ECO:0007669"/>
    <property type="project" value="UniProtKB-UniRule"/>
</dbReference>
<feature type="binding site" evidence="8">
    <location>
        <position position="211"/>
    </location>
    <ligand>
        <name>Zn(2+)</name>
        <dbReference type="ChEBI" id="CHEBI:29105"/>
        <label>2</label>
    </ligand>
</feature>
<dbReference type="InterPro" id="IPR023367">
    <property type="entry name" value="Peptidase_M42_dom2"/>
</dbReference>
<keyword evidence="10" id="KW-1185">Reference proteome</keyword>
<evidence type="ECO:0000256" key="6">
    <source>
        <dbReference type="PIRNR" id="PIRNR001123"/>
    </source>
</evidence>
<dbReference type="InterPro" id="IPR008007">
    <property type="entry name" value="Peptidase_M42"/>
</dbReference>
<evidence type="ECO:0000256" key="3">
    <source>
        <dbReference type="ARBA" id="ARBA00022670"/>
    </source>
</evidence>
<name>A0A0S7BHI5_9CHLR</name>
<feature type="binding site" evidence="8">
    <location>
        <position position="233"/>
    </location>
    <ligand>
        <name>Zn(2+)</name>
        <dbReference type="ChEBI" id="CHEBI:29105"/>
        <label>1</label>
    </ligand>
</feature>
<feature type="binding site" evidence="8">
    <location>
        <position position="178"/>
    </location>
    <ligand>
        <name>Zn(2+)</name>
        <dbReference type="ChEBI" id="CHEBI:29105"/>
        <label>1</label>
    </ligand>
</feature>
<dbReference type="Gene3D" id="3.40.630.10">
    <property type="entry name" value="Zn peptidases"/>
    <property type="match status" value="1"/>
</dbReference>
<organism evidence="9">
    <name type="scientific">Longilinea arvoryzae</name>
    <dbReference type="NCBI Taxonomy" id="360412"/>
    <lineage>
        <taxon>Bacteria</taxon>
        <taxon>Bacillati</taxon>
        <taxon>Chloroflexota</taxon>
        <taxon>Anaerolineae</taxon>
        <taxon>Anaerolineales</taxon>
        <taxon>Anaerolineaceae</taxon>
        <taxon>Longilinea</taxon>
    </lineage>
</organism>
<gene>
    <name evidence="9" type="ORF">LARV_02304</name>
</gene>
<dbReference type="GO" id="GO:0006508">
    <property type="term" value="P:proteolysis"/>
    <property type="evidence" value="ECO:0007669"/>
    <property type="project" value="UniProtKB-KW"/>
</dbReference>
<dbReference type="AlphaFoldDB" id="A0A0S7BHI5"/>
<evidence type="ECO:0000256" key="1">
    <source>
        <dbReference type="ARBA" id="ARBA00006272"/>
    </source>
</evidence>
<dbReference type="CDD" id="cd05656">
    <property type="entry name" value="M42_Frv"/>
    <property type="match status" value="1"/>
</dbReference>
<keyword evidence="3" id="KW-0645">Protease</keyword>
<keyword evidence="4 8" id="KW-0479">Metal-binding</keyword>
<dbReference type="EMBL" id="DF967972">
    <property type="protein sequence ID" value="GAP14532.1"/>
    <property type="molecule type" value="Genomic_DNA"/>
</dbReference>
<evidence type="ECO:0000256" key="2">
    <source>
        <dbReference type="ARBA" id="ARBA00022438"/>
    </source>
</evidence>
<evidence type="ECO:0000256" key="7">
    <source>
        <dbReference type="PIRSR" id="PIRSR001123-1"/>
    </source>
</evidence>
<dbReference type="STRING" id="360412.LARV_02304"/>
<dbReference type="PIRSF" id="PIRSF001123">
    <property type="entry name" value="PepA_GA"/>
    <property type="match status" value="1"/>
</dbReference>
<dbReference type="SUPFAM" id="SSF53187">
    <property type="entry name" value="Zn-dependent exopeptidases"/>
    <property type="match status" value="1"/>
</dbReference>
<dbReference type="Pfam" id="PF05343">
    <property type="entry name" value="Peptidase_M42"/>
    <property type="match status" value="1"/>
</dbReference>
<feature type="binding site" evidence="8">
    <location>
        <position position="64"/>
    </location>
    <ligand>
        <name>Zn(2+)</name>
        <dbReference type="ChEBI" id="CHEBI:29105"/>
        <label>1</label>
    </ligand>
</feature>
<dbReference type="SUPFAM" id="SSF101821">
    <property type="entry name" value="Aminopeptidase/glucanase lid domain"/>
    <property type="match status" value="1"/>
</dbReference>
<evidence type="ECO:0000256" key="8">
    <source>
        <dbReference type="PIRSR" id="PIRSR001123-2"/>
    </source>
</evidence>
<accession>A0A0S7BHI5</accession>
<dbReference type="RefSeq" id="WP_075073780.1">
    <property type="nucleotide sequence ID" value="NZ_DF967972.1"/>
</dbReference>
<dbReference type="OrthoDB" id="9772053at2"/>
<dbReference type="GO" id="GO:0046872">
    <property type="term" value="F:metal ion binding"/>
    <property type="evidence" value="ECO:0007669"/>
    <property type="project" value="UniProtKB-UniRule"/>
</dbReference>
<keyword evidence="5" id="KW-0378">Hydrolase</keyword>
<feature type="binding site" evidence="8">
    <location>
        <position position="321"/>
    </location>
    <ligand>
        <name>Zn(2+)</name>
        <dbReference type="ChEBI" id="CHEBI:29105"/>
        <label>2</label>
    </ligand>
</feature>
<dbReference type="PANTHER" id="PTHR32481">
    <property type="entry name" value="AMINOPEPTIDASE"/>
    <property type="match status" value="1"/>
</dbReference>
<evidence type="ECO:0000256" key="4">
    <source>
        <dbReference type="ARBA" id="ARBA00022723"/>
    </source>
</evidence>
<evidence type="ECO:0000313" key="10">
    <source>
        <dbReference type="Proteomes" id="UP000055060"/>
    </source>
</evidence>